<feature type="coiled-coil region" evidence="1">
    <location>
        <begin position="386"/>
        <end position="448"/>
    </location>
</feature>
<evidence type="ECO:0000256" key="1">
    <source>
        <dbReference type="SAM" id="Coils"/>
    </source>
</evidence>
<sequence length="585" mass="65766">MSTEEILRSSIDKYVDYPANQQRVGRQNFASALQERFIAESARLFLPISDGQENKSANVGLLEVPTAENGKSQPTLTCLHDLKDRLAPDAEHYQHDPACRMVFLKARNAQSCLTIYHDMFCYLLSYLQVMPAFLDFIFSFGKQIDALDPHLGGFHSRSQLSNRFANDPSNGLGRSGRHLEFCYSLRSPERTGKMNPWSIRQTLVWHSFDLHFERQSWVFVKGTGSIETAMTEHLEALLPQLCTTESARSRSMMLALTAHLEVCSCSNDNWHWYLSTLESEARATSKKAIAANLQDLRPRADLNPEPINLAAKRSSYKTIEKEGHLSAWIAQCLGRDKDSTQDIERANRQTRKPRPPPSSSTNQFELSHLQEAQSQEQAAHTALIVLRSNSNTVKEVRQEYEALRKAPATDSGIDSDVKAQICEFEAQLLRIEASFELLQARAEALLQQIKGGKDLLHSILQAESIKHTYEISVEAYLSAQRMEQMTDSMYGIAADTQDETVRVRVLTVIASLFLPGTFISTLMSTQMIKFPEANESIRGDNTSLRDGIVGLGALQVYLLTSLPLVAIVFIYAWWVGRKPSPKHPG</sequence>
<protein>
    <recommendedName>
        <fullName evidence="4">CorA-like transporter domain-containing protein</fullName>
    </recommendedName>
</protein>
<keyword evidence="3" id="KW-1133">Transmembrane helix</keyword>
<evidence type="ECO:0000313" key="5">
    <source>
        <dbReference type="EMBL" id="QIX02122.1"/>
    </source>
</evidence>
<dbReference type="Pfam" id="PF26616">
    <property type="entry name" value="CorA-like"/>
    <property type="match status" value="1"/>
</dbReference>
<dbReference type="Pfam" id="PF01544">
    <property type="entry name" value="CorA"/>
    <property type="match status" value="1"/>
</dbReference>
<reference evidence="5 6" key="1">
    <citation type="journal article" date="2016" name="Sci. Rep.">
        <title>Peltaster fructicola genome reveals evolution from an invasive phytopathogen to an ectophytic parasite.</title>
        <authorList>
            <person name="Xu C."/>
            <person name="Chen H."/>
            <person name="Gleason M.L."/>
            <person name="Xu J.R."/>
            <person name="Liu H."/>
            <person name="Zhang R."/>
            <person name="Sun G."/>
        </authorList>
    </citation>
    <scope>NUCLEOTIDE SEQUENCE [LARGE SCALE GENOMIC DNA]</scope>
    <source>
        <strain evidence="5 6">LNHT1506</strain>
    </source>
</reference>
<name>A0A6H0Y506_9PEZI</name>
<keyword evidence="6" id="KW-1185">Reference proteome</keyword>
<proteinExistence type="predicted"/>
<dbReference type="Proteomes" id="UP000503462">
    <property type="component" value="Chromosome 5"/>
</dbReference>
<organism evidence="5 6">
    <name type="scientific">Peltaster fructicola</name>
    <dbReference type="NCBI Taxonomy" id="286661"/>
    <lineage>
        <taxon>Eukaryota</taxon>
        <taxon>Fungi</taxon>
        <taxon>Dikarya</taxon>
        <taxon>Ascomycota</taxon>
        <taxon>Pezizomycotina</taxon>
        <taxon>Dothideomycetes</taxon>
        <taxon>Dothideomycetes incertae sedis</taxon>
        <taxon>Peltaster</taxon>
    </lineage>
</organism>
<dbReference type="GO" id="GO:0016020">
    <property type="term" value="C:membrane"/>
    <property type="evidence" value="ECO:0007669"/>
    <property type="project" value="InterPro"/>
</dbReference>
<dbReference type="OrthoDB" id="5396681at2759"/>
<keyword evidence="1" id="KW-0175">Coiled coil</keyword>
<dbReference type="GO" id="GO:0046873">
    <property type="term" value="F:metal ion transmembrane transporter activity"/>
    <property type="evidence" value="ECO:0007669"/>
    <property type="project" value="InterPro"/>
</dbReference>
<feature type="region of interest" description="Disordered" evidence="2">
    <location>
        <begin position="345"/>
        <end position="372"/>
    </location>
</feature>
<dbReference type="InterPro" id="IPR058257">
    <property type="entry name" value="CorA-like_dom"/>
</dbReference>
<dbReference type="EMBL" id="CP051143">
    <property type="protein sequence ID" value="QIX02122.1"/>
    <property type="molecule type" value="Genomic_DNA"/>
</dbReference>
<evidence type="ECO:0000256" key="2">
    <source>
        <dbReference type="SAM" id="MobiDB-lite"/>
    </source>
</evidence>
<evidence type="ECO:0000259" key="4">
    <source>
        <dbReference type="Pfam" id="PF26616"/>
    </source>
</evidence>
<evidence type="ECO:0000313" key="6">
    <source>
        <dbReference type="Proteomes" id="UP000503462"/>
    </source>
</evidence>
<keyword evidence="3" id="KW-0812">Transmembrane</keyword>
<keyword evidence="3" id="KW-0472">Membrane</keyword>
<feature type="compositionally biased region" description="Polar residues" evidence="2">
    <location>
        <begin position="361"/>
        <end position="372"/>
    </location>
</feature>
<dbReference type="AlphaFoldDB" id="A0A6H0Y506"/>
<dbReference type="InterPro" id="IPR002523">
    <property type="entry name" value="MgTranspt_CorA/ZnTranspt_ZntB"/>
</dbReference>
<feature type="transmembrane region" description="Helical" evidence="3">
    <location>
        <begin position="548"/>
        <end position="574"/>
    </location>
</feature>
<gene>
    <name evidence="5" type="ORF">AMS68_007639</name>
</gene>
<feature type="domain" description="CorA-like transporter" evidence="4">
    <location>
        <begin position="10"/>
        <end position="288"/>
    </location>
</feature>
<evidence type="ECO:0000256" key="3">
    <source>
        <dbReference type="SAM" id="Phobius"/>
    </source>
</evidence>
<accession>A0A6H0Y506</accession>
<dbReference type="Gene3D" id="1.20.58.340">
    <property type="entry name" value="Magnesium transport protein CorA, transmembrane region"/>
    <property type="match status" value="1"/>
</dbReference>